<feature type="non-terminal residue" evidence="1">
    <location>
        <position position="37"/>
    </location>
</feature>
<dbReference type="AlphaFoldDB" id="I4YK34"/>
<organism evidence="1 2">
    <name type="scientific">Microvirga lotononidis</name>
    <dbReference type="NCBI Taxonomy" id="864069"/>
    <lineage>
        <taxon>Bacteria</taxon>
        <taxon>Pseudomonadati</taxon>
        <taxon>Pseudomonadota</taxon>
        <taxon>Alphaproteobacteria</taxon>
        <taxon>Hyphomicrobiales</taxon>
        <taxon>Methylobacteriaceae</taxon>
        <taxon>Microvirga</taxon>
    </lineage>
</organism>
<protein>
    <submittedName>
        <fullName evidence="1">Uncharacterized protein</fullName>
    </submittedName>
</protein>
<dbReference type="PATRIC" id="fig|864069.3.peg.7471"/>
<proteinExistence type="predicted"/>
<gene>
    <name evidence="1" type="ORF">MicloDRAFT_00069790</name>
</gene>
<reference evidence="1 2" key="1">
    <citation type="submission" date="2012-02" db="EMBL/GenBank/DDBJ databases">
        <title>Improved High-Quality Draft sequence of Microvirga sp. WSM3557.</title>
        <authorList>
            <consortium name="US DOE Joint Genome Institute"/>
            <person name="Lucas S."/>
            <person name="Han J."/>
            <person name="Lapidus A."/>
            <person name="Cheng J.-F."/>
            <person name="Goodwin L."/>
            <person name="Pitluck S."/>
            <person name="Peters L."/>
            <person name="Zhang X."/>
            <person name="Detter J.C."/>
            <person name="Han C."/>
            <person name="Tapia R."/>
            <person name="Land M."/>
            <person name="Hauser L."/>
            <person name="Kyrpides N."/>
            <person name="Ivanova N."/>
            <person name="Pagani I."/>
            <person name="Brau L."/>
            <person name="Yates R."/>
            <person name="O'Hara G."/>
            <person name="Rui T."/>
            <person name="Howieson J."/>
            <person name="Reeve W."/>
            <person name="Woyke T."/>
        </authorList>
    </citation>
    <scope>NUCLEOTIDE SEQUENCE [LARGE SCALE GENOMIC DNA]</scope>
    <source>
        <strain evidence="1 2">WSM3557</strain>
    </source>
</reference>
<evidence type="ECO:0000313" key="1">
    <source>
        <dbReference type="EMBL" id="EIM24326.1"/>
    </source>
</evidence>
<name>I4YK34_9HYPH</name>
<dbReference type="HOGENOM" id="CLU_3352642_0_0_5"/>
<accession>I4YK34</accession>
<evidence type="ECO:0000313" key="2">
    <source>
        <dbReference type="Proteomes" id="UP000003947"/>
    </source>
</evidence>
<keyword evidence="2" id="KW-1185">Reference proteome</keyword>
<sequence>MSGDLWPAKLRLCGCHTMTRASLPAPHSIDDAADVVA</sequence>
<dbReference type="EMBL" id="JH660649">
    <property type="protein sequence ID" value="EIM24326.1"/>
    <property type="molecule type" value="Genomic_DNA"/>
</dbReference>
<dbReference type="Proteomes" id="UP000003947">
    <property type="component" value="Unassembled WGS sequence"/>
</dbReference>